<dbReference type="Pfam" id="PF13280">
    <property type="entry name" value="WYL"/>
    <property type="match status" value="1"/>
</dbReference>
<gene>
    <name evidence="4" type="ORF">CWI83_06835</name>
</gene>
<dbReference type="EMBL" id="PIQG01000003">
    <property type="protein sequence ID" value="RUO76640.1"/>
    <property type="molecule type" value="Genomic_DNA"/>
</dbReference>
<dbReference type="InterPro" id="IPR057727">
    <property type="entry name" value="WCX_dom"/>
</dbReference>
<evidence type="ECO:0000256" key="1">
    <source>
        <dbReference type="SAM" id="MobiDB-lite"/>
    </source>
</evidence>
<feature type="region of interest" description="Disordered" evidence="1">
    <location>
        <begin position="1"/>
        <end position="21"/>
    </location>
</feature>
<evidence type="ECO:0000313" key="5">
    <source>
        <dbReference type="Proteomes" id="UP000288279"/>
    </source>
</evidence>
<sequence length="364" mass="42030">MASLCKYSNQRKTKEARMSNSRGSNKEAVIRCVYYLLALYEGPRTITNLLEVIAENDLKEVSRRTVQREMKALDGHFGVYRDEYSIDTWRMDQTDFERMLEMQDSVALALVVAERHLDHIGPDSVIEPARKLFARAKRQLQARDTPAAKWLQRVVVESASHRLQAPQINKRLHEFVLDTALRQVVIMLDYRRHKGKPPEPLTVTSLSMFYRGNVPYLICRDHSDDRIRQLPLSRIDNVRESIVSAARVQDFDLDAYAATGALAFRFGEPFRLQLEVFQSVRREIEDAPLGQNQYLGEIPGRPDLMLVEVTVPYTLNLVQWLMARAPYLKVLGPADFRESFYEELRRGLANGAHDHVEVPKERSF</sequence>
<keyword evidence="5" id="KW-1185">Reference proteome</keyword>
<evidence type="ECO:0000259" key="3">
    <source>
        <dbReference type="Pfam" id="PF25583"/>
    </source>
</evidence>
<name>A0A432ZFH5_9GAMM</name>
<accession>A0A432ZFH5</accession>
<organism evidence="4 5">
    <name type="scientific">Pseudidiomarina taiwanensis</name>
    <dbReference type="NCBI Taxonomy" id="337250"/>
    <lineage>
        <taxon>Bacteria</taxon>
        <taxon>Pseudomonadati</taxon>
        <taxon>Pseudomonadota</taxon>
        <taxon>Gammaproteobacteria</taxon>
        <taxon>Alteromonadales</taxon>
        <taxon>Idiomarinaceae</taxon>
        <taxon>Pseudidiomarina</taxon>
    </lineage>
</organism>
<dbReference type="AlphaFoldDB" id="A0A432ZFH5"/>
<dbReference type="PANTHER" id="PTHR34580:SF1">
    <property type="entry name" value="PROTEIN PAFC"/>
    <property type="match status" value="1"/>
</dbReference>
<dbReference type="Proteomes" id="UP000288279">
    <property type="component" value="Unassembled WGS sequence"/>
</dbReference>
<dbReference type="InterPro" id="IPR051534">
    <property type="entry name" value="CBASS_pafABC_assoc_protein"/>
</dbReference>
<dbReference type="Pfam" id="PF25583">
    <property type="entry name" value="WCX"/>
    <property type="match status" value="1"/>
</dbReference>
<evidence type="ECO:0000313" key="4">
    <source>
        <dbReference type="EMBL" id="RUO76640.1"/>
    </source>
</evidence>
<feature type="compositionally biased region" description="Polar residues" evidence="1">
    <location>
        <begin position="1"/>
        <end position="10"/>
    </location>
</feature>
<protein>
    <submittedName>
        <fullName evidence="4">Uncharacterized protein</fullName>
    </submittedName>
</protein>
<evidence type="ECO:0000259" key="2">
    <source>
        <dbReference type="Pfam" id="PF13280"/>
    </source>
</evidence>
<comment type="caution">
    <text evidence="4">The sequence shown here is derived from an EMBL/GenBank/DDBJ whole genome shotgun (WGS) entry which is preliminary data.</text>
</comment>
<dbReference type="InterPro" id="IPR026881">
    <property type="entry name" value="WYL_dom"/>
</dbReference>
<dbReference type="PANTHER" id="PTHR34580">
    <property type="match status" value="1"/>
</dbReference>
<reference evidence="4 5" key="1">
    <citation type="journal article" date="2011" name="Front. Microbiol.">
        <title>Genomic signatures of strain selection and enhancement in Bacillus atrophaeus var. globigii, a historical biowarfare simulant.</title>
        <authorList>
            <person name="Gibbons H.S."/>
            <person name="Broomall S.M."/>
            <person name="McNew L.A."/>
            <person name="Daligault H."/>
            <person name="Chapman C."/>
            <person name="Bruce D."/>
            <person name="Karavis M."/>
            <person name="Krepps M."/>
            <person name="McGregor P.A."/>
            <person name="Hong C."/>
            <person name="Park K.H."/>
            <person name="Akmal A."/>
            <person name="Feldman A."/>
            <person name="Lin J.S."/>
            <person name="Chang W.E."/>
            <person name="Higgs B.W."/>
            <person name="Demirev P."/>
            <person name="Lindquist J."/>
            <person name="Liem A."/>
            <person name="Fochler E."/>
            <person name="Read T.D."/>
            <person name="Tapia R."/>
            <person name="Johnson S."/>
            <person name="Bishop-Lilly K.A."/>
            <person name="Detter C."/>
            <person name="Han C."/>
            <person name="Sozhamannan S."/>
            <person name="Rosenzweig C.N."/>
            <person name="Skowronski E.W."/>
        </authorList>
    </citation>
    <scope>NUCLEOTIDE SEQUENCE [LARGE SCALE GENOMIC DNA]</scope>
    <source>
        <strain evidence="4 5">PIT1</strain>
    </source>
</reference>
<feature type="domain" description="WYL" evidence="2">
    <location>
        <begin position="180"/>
        <end position="239"/>
    </location>
</feature>
<proteinExistence type="predicted"/>
<feature type="domain" description="WCX" evidence="3">
    <location>
        <begin position="269"/>
        <end position="346"/>
    </location>
</feature>